<evidence type="ECO:0000313" key="3">
    <source>
        <dbReference type="Proteomes" id="UP000313359"/>
    </source>
</evidence>
<evidence type="ECO:0000313" key="2">
    <source>
        <dbReference type="EMBL" id="RPD57071.1"/>
    </source>
</evidence>
<gene>
    <name evidence="2" type="ORF">L227DRAFT_237852</name>
</gene>
<dbReference type="OrthoDB" id="2749210at2759"/>
<proteinExistence type="predicted"/>
<reference evidence="2" key="1">
    <citation type="journal article" date="2018" name="Genome Biol. Evol.">
        <title>Genomics and development of Lentinus tigrinus, a white-rot wood-decaying mushroom with dimorphic fruiting bodies.</title>
        <authorList>
            <person name="Wu B."/>
            <person name="Xu Z."/>
            <person name="Knudson A."/>
            <person name="Carlson A."/>
            <person name="Chen N."/>
            <person name="Kovaka S."/>
            <person name="LaButti K."/>
            <person name="Lipzen A."/>
            <person name="Pennachio C."/>
            <person name="Riley R."/>
            <person name="Schakwitz W."/>
            <person name="Umezawa K."/>
            <person name="Ohm R.A."/>
            <person name="Grigoriev I.V."/>
            <person name="Nagy L.G."/>
            <person name="Gibbons J."/>
            <person name="Hibbett D."/>
        </authorList>
    </citation>
    <scope>NUCLEOTIDE SEQUENCE [LARGE SCALE GENOMIC DNA]</scope>
    <source>
        <strain evidence="2">ALCF2SS1-6</strain>
    </source>
</reference>
<feature type="region of interest" description="Disordered" evidence="1">
    <location>
        <begin position="223"/>
        <end position="283"/>
    </location>
</feature>
<sequence length="456" mass="51998">MPCQLEQDPHDIQYYDGNSPVVSYTLVLEDDERVLNVPEDLQHRVDSRTYTWRLFFADHEPEVSQLDYGRIGDIWVNKAVGEENIWIKTGVDTCQWNVWHKKIDYGTKKWNNSQMKFRHSYHPWLQDRLLQFSGTALGWFPRRQYHYHRSSWNQDKLTRGYLNAPTYDELDVAWVARHIWSSVPPAVPDEGTHTITLSSASEVTGGLPASESPDSLVMTEKLEPQLSVPLPPQNKRRYSGSVVEETACKRRRSQDEGSISPIRELPPHIQSRPASALPPPPLPPPMLTEAFNLEQYLAALPLSLSQHTHIFATLGFTERVYFDSVALIPKHFANEVIATLRERGLTFMETLVFRNALNTIRRSAPVQQTTTRTEPDNIRTFLAGLCPPLERCAPIFHDLGIDVAHIPVLSQLDAESYLEFEKTLEEADVTWVEVLLIRAGVKGLAEGRHEPLLLAV</sequence>
<protein>
    <submittedName>
        <fullName evidence="2">Uncharacterized protein</fullName>
    </submittedName>
</protein>
<organism evidence="2 3">
    <name type="scientific">Lentinus tigrinus ALCF2SS1-6</name>
    <dbReference type="NCBI Taxonomy" id="1328759"/>
    <lineage>
        <taxon>Eukaryota</taxon>
        <taxon>Fungi</taxon>
        <taxon>Dikarya</taxon>
        <taxon>Basidiomycota</taxon>
        <taxon>Agaricomycotina</taxon>
        <taxon>Agaricomycetes</taxon>
        <taxon>Polyporales</taxon>
        <taxon>Polyporaceae</taxon>
        <taxon>Lentinus</taxon>
    </lineage>
</organism>
<evidence type="ECO:0000256" key="1">
    <source>
        <dbReference type="SAM" id="MobiDB-lite"/>
    </source>
</evidence>
<accession>A0A5C2S166</accession>
<dbReference type="EMBL" id="ML122283">
    <property type="protein sequence ID" value="RPD57071.1"/>
    <property type="molecule type" value="Genomic_DNA"/>
</dbReference>
<dbReference type="Proteomes" id="UP000313359">
    <property type="component" value="Unassembled WGS sequence"/>
</dbReference>
<dbReference type="AlphaFoldDB" id="A0A5C2S166"/>
<name>A0A5C2S166_9APHY</name>
<keyword evidence="3" id="KW-1185">Reference proteome</keyword>